<dbReference type="AlphaFoldDB" id="A0A139AB79"/>
<accession>A0A139AB79</accession>
<gene>
    <name evidence="1" type="ORF">M427DRAFT_356304</name>
</gene>
<evidence type="ECO:0000313" key="1">
    <source>
        <dbReference type="EMBL" id="KXS13968.1"/>
    </source>
</evidence>
<dbReference type="EMBL" id="KQ965772">
    <property type="protein sequence ID" value="KXS13968.1"/>
    <property type="molecule type" value="Genomic_DNA"/>
</dbReference>
<proteinExistence type="predicted"/>
<name>A0A139AB79_GONPJ</name>
<protein>
    <recommendedName>
        <fullName evidence="3">F-box domain-containing protein</fullName>
    </recommendedName>
</protein>
<evidence type="ECO:0000313" key="2">
    <source>
        <dbReference type="Proteomes" id="UP000070544"/>
    </source>
</evidence>
<keyword evidence="2" id="KW-1185">Reference proteome</keyword>
<dbReference type="InterPro" id="IPR032675">
    <property type="entry name" value="LRR_dom_sf"/>
</dbReference>
<dbReference type="SUPFAM" id="SSF52047">
    <property type="entry name" value="RNI-like"/>
    <property type="match status" value="1"/>
</dbReference>
<dbReference type="Proteomes" id="UP000070544">
    <property type="component" value="Unassembled WGS sequence"/>
</dbReference>
<organism evidence="1 2">
    <name type="scientific">Gonapodya prolifera (strain JEL478)</name>
    <name type="common">Monoblepharis prolifera</name>
    <dbReference type="NCBI Taxonomy" id="1344416"/>
    <lineage>
        <taxon>Eukaryota</taxon>
        <taxon>Fungi</taxon>
        <taxon>Fungi incertae sedis</taxon>
        <taxon>Chytridiomycota</taxon>
        <taxon>Chytridiomycota incertae sedis</taxon>
        <taxon>Monoblepharidomycetes</taxon>
        <taxon>Monoblepharidales</taxon>
        <taxon>Gonapodyaceae</taxon>
        <taxon>Gonapodya</taxon>
    </lineage>
</organism>
<reference evidence="1 2" key="1">
    <citation type="journal article" date="2015" name="Genome Biol. Evol.">
        <title>Phylogenomic analyses indicate that early fungi evolved digesting cell walls of algal ancestors of land plants.</title>
        <authorList>
            <person name="Chang Y."/>
            <person name="Wang S."/>
            <person name="Sekimoto S."/>
            <person name="Aerts A.L."/>
            <person name="Choi C."/>
            <person name="Clum A."/>
            <person name="LaButti K.M."/>
            <person name="Lindquist E.A."/>
            <person name="Yee Ngan C."/>
            <person name="Ohm R.A."/>
            <person name="Salamov A.A."/>
            <person name="Grigoriev I.V."/>
            <person name="Spatafora J.W."/>
            <person name="Berbee M.L."/>
        </authorList>
    </citation>
    <scope>NUCLEOTIDE SEQUENCE [LARGE SCALE GENOMIC DNA]</scope>
    <source>
        <strain evidence="1 2">JEL478</strain>
    </source>
</reference>
<sequence>MQSRSNPSSEFPLSSDAVSLVLDLLDTPSIASFCRVNRSCCILARPSLWKNLRIPDETTLARLAGLETTDTSSDRSQTTTPSPWLTMVRSLEIAYNVWSADNTDWHALWTLIEEVKDNLRQISLAGPAIVDQIPQLLKTVQSQQARAFNCLFGTGTSYPHLKDVNFEAVWPRLEKLTPSEQAWVVDHSRHVSPPEHAFWRCAAPSLRQFAVGLSHSLEFVRPIVEQHTTTLESLSVCLYDESWPADMDAMAKLRLPRLRNLSWSFSKLSSPLTPYLMQTIGSHHQVPHGGLTRLLDSRSLRRTLTTLEVQSSGSLRTLLIAISHCRLLTKLSLSPGPLAFPSNLFLEYKSEDWGPLLTSPLPHLTHLCLVKVTHQRDPNFALIGQMHLTAADPTNDGLIQFLHQAAPNLVELKLDGCPALFPQTQYQSGQRRTVGIDVQPPKPHILDTLLGQLTPSIERLVLTHPLIRTAHDNKFPLARSRFRQVIRQFTLDLPPRSTISLLPLLAPNLEELDIPVARVDLADLDVLRAAARLRRLVVGGSGDYGSWCMWGKMEWRKERGEWTMVEGDDIEIDDA</sequence>
<dbReference type="Gene3D" id="3.80.10.10">
    <property type="entry name" value="Ribonuclease Inhibitor"/>
    <property type="match status" value="1"/>
</dbReference>
<evidence type="ECO:0008006" key="3">
    <source>
        <dbReference type="Google" id="ProtNLM"/>
    </source>
</evidence>